<evidence type="ECO:0000313" key="14">
    <source>
        <dbReference type="EMBL" id="KAA5805013.1"/>
    </source>
</evidence>
<dbReference type="InterPro" id="IPR009075">
    <property type="entry name" value="AcylCo_DH/oxidase_C"/>
</dbReference>
<keyword evidence="6 10" id="KW-0560">Oxidoreductase</keyword>
<comment type="similarity">
    <text evidence="3 10">Belongs to the acyl-CoA dehydrogenase family.</text>
</comment>
<proteinExistence type="inferred from homology"/>
<dbReference type="PROSITE" id="PS00073">
    <property type="entry name" value="ACYL_COA_DH_2"/>
    <property type="match status" value="1"/>
</dbReference>
<dbReference type="Gene3D" id="2.40.110.10">
    <property type="entry name" value="Butyryl-CoA Dehydrogenase, subunit A, domain 2"/>
    <property type="match status" value="1"/>
</dbReference>
<dbReference type="PANTHER" id="PTHR48083:SF20">
    <property type="entry name" value="LONG-CHAIN SPECIFIC ACYL-COA DEHYDROGENASE, MITOCHONDRIAL"/>
    <property type="match status" value="1"/>
</dbReference>
<dbReference type="InterPro" id="IPR046373">
    <property type="entry name" value="Acyl-CoA_Oxase/DH_mid-dom_sf"/>
</dbReference>
<evidence type="ECO:0000256" key="1">
    <source>
        <dbReference type="ARBA" id="ARBA00001974"/>
    </source>
</evidence>
<dbReference type="PIRSF" id="PIRSF016578">
    <property type="entry name" value="HsaA"/>
    <property type="match status" value="1"/>
</dbReference>
<comment type="cofactor">
    <cofactor evidence="1 10">
        <name>FAD</name>
        <dbReference type="ChEBI" id="CHEBI:57692"/>
    </cofactor>
</comment>
<feature type="domain" description="Acyl-CoA dehydrogenase/oxidase C-terminal" evidence="11">
    <location>
        <begin position="240"/>
        <end position="387"/>
    </location>
</feature>
<dbReference type="GO" id="GO:0005737">
    <property type="term" value="C:cytoplasm"/>
    <property type="evidence" value="ECO:0007669"/>
    <property type="project" value="TreeGrafter"/>
</dbReference>
<comment type="caution">
    <text evidence="14">The sequence shown here is derived from an EMBL/GenBank/DDBJ whole genome shotgun (WGS) entry which is preliminary data.</text>
</comment>
<gene>
    <name evidence="14" type="ORF">F1654_03180</name>
</gene>
<dbReference type="InterPro" id="IPR050741">
    <property type="entry name" value="Acyl-CoA_dehydrogenase"/>
</dbReference>
<dbReference type="GO" id="GO:0003995">
    <property type="term" value="F:acyl-CoA dehydrogenase activity"/>
    <property type="evidence" value="ECO:0007669"/>
    <property type="project" value="InterPro"/>
</dbReference>
<dbReference type="PROSITE" id="PS00072">
    <property type="entry name" value="ACYL_COA_DH_1"/>
    <property type="match status" value="1"/>
</dbReference>
<dbReference type="InterPro" id="IPR037069">
    <property type="entry name" value="AcylCoA_DH/ox_N_sf"/>
</dbReference>
<dbReference type="EMBL" id="VWOJ01000001">
    <property type="protein sequence ID" value="KAA5805013.1"/>
    <property type="molecule type" value="Genomic_DNA"/>
</dbReference>
<sequence>MTAQILNTPRPAWLDQEDVNLFEASVRAFLEKECLPHGDRWEKEGQVDREVWTKAGEAGLLVPSCPEEYGGAGGDWRHDYAFHMAVAELGVDGWGSSLHNSIVAPYVWHYGSEEQKKRILPKMISGEYVGAIAMTEPGAGSDLQGVKTTAVRDGNGYRINGSKTFITNGGTANLIVVVAKTDPKAGAKGTSLFLIETDGLEGFRRGRNLDKVGLKAQDTAELFFEDMWVPAEALLGQDEGKGFFQLMDQLPQERLQIAVQGVGMMKRALAETITYVKERKAFGKAVIDFQNTQFKLAELKTKATIAEVFCQHCSDLLIQGKLDAATASMAKYWVTDIQCELIDECVQLHGGYGFMNEYPIARMWRDARVQRIYGGTNEIMKVLIARTL</sequence>
<evidence type="ECO:0000256" key="3">
    <source>
        <dbReference type="ARBA" id="ARBA00009347"/>
    </source>
</evidence>
<evidence type="ECO:0000259" key="11">
    <source>
        <dbReference type="Pfam" id="PF00441"/>
    </source>
</evidence>
<protein>
    <recommendedName>
        <fullName evidence="8">Acyl-[acyl-carrier-protein] dehydrogenase MbtN</fullName>
    </recommendedName>
    <alternativeName>
        <fullName evidence="9">Mycobactin synthase protein N</fullName>
    </alternativeName>
</protein>
<dbReference type="InterPro" id="IPR006091">
    <property type="entry name" value="Acyl-CoA_Oxase/DH_mid-dom"/>
</dbReference>
<keyword evidence="5 10" id="KW-0274">FAD</keyword>
<evidence type="ECO:0000256" key="2">
    <source>
        <dbReference type="ARBA" id="ARBA00005102"/>
    </source>
</evidence>
<feature type="domain" description="Acyl-CoA oxidase/dehydrogenase middle" evidence="12">
    <location>
        <begin position="131"/>
        <end position="227"/>
    </location>
</feature>
<accession>A0A5M6ZJM9</accession>
<keyword evidence="4 10" id="KW-0285">Flavoprotein</keyword>
<dbReference type="Gene3D" id="1.10.540.10">
    <property type="entry name" value="Acyl-CoA dehydrogenase/oxidase, N-terminal domain"/>
    <property type="match status" value="1"/>
</dbReference>
<evidence type="ECO:0000313" key="15">
    <source>
        <dbReference type="Proteomes" id="UP000325122"/>
    </source>
</evidence>
<dbReference type="GO" id="GO:0033539">
    <property type="term" value="P:fatty acid beta-oxidation using acyl-CoA dehydrogenase"/>
    <property type="evidence" value="ECO:0007669"/>
    <property type="project" value="TreeGrafter"/>
</dbReference>
<organism evidence="14 15">
    <name type="scientific">Alkalicaulis satelles</name>
    <dbReference type="NCBI Taxonomy" id="2609175"/>
    <lineage>
        <taxon>Bacteria</taxon>
        <taxon>Pseudomonadati</taxon>
        <taxon>Pseudomonadota</taxon>
        <taxon>Alphaproteobacteria</taxon>
        <taxon>Maricaulales</taxon>
        <taxon>Maricaulaceae</taxon>
        <taxon>Alkalicaulis</taxon>
    </lineage>
</organism>
<evidence type="ECO:0000256" key="8">
    <source>
        <dbReference type="ARBA" id="ARBA00040394"/>
    </source>
</evidence>
<dbReference type="SUPFAM" id="SSF47203">
    <property type="entry name" value="Acyl-CoA dehydrogenase C-terminal domain-like"/>
    <property type="match status" value="1"/>
</dbReference>
<name>A0A5M6ZJM9_9PROT</name>
<evidence type="ECO:0000256" key="5">
    <source>
        <dbReference type="ARBA" id="ARBA00022827"/>
    </source>
</evidence>
<dbReference type="InterPro" id="IPR009100">
    <property type="entry name" value="AcylCoA_DH/oxidase_NM_dom_sf"/>
</dbReference>
<reference evidence="14 15" key="1">
    <citation type="submission" date="2019-09" db="EMBL/GenBank/DDBJ databases">
        <authorList>
            <person name="Kevbrin V."/>
            <person name="Grouzdev D.S."/>
        </authorList>
    </citation>
    <scope>NUCLEOTIDE SEQUENCE [LARGE SCALE GENOMIC DNA]</scope>
    <source>
        <strain evidence="14 15">G-192</strain>
    </source>
</reference>
<dbReference type="FunFam" id="2.40.110.10:FF:000002">
    <property type="entry name" value="Acyl-CoA dehydrogenase fadE12"/>
    <property type="match status" value="1"/>
</dbReference>
<comment type="pathway">
    <text evidence="2">Siderophore biosynthesis; mycobactin biosynthesis.</text>
</comment>
<dbReference type="FunFam" id="1.20.140.10:FF:000001">
    <property type="entry name" value="Acyl-CoA dehydrogenase"/>
    <property type="match status" value="1"/>
</dbReference>
<keyword evidence="15" id="KW-1185">Reference proteome</keyword>
<dbReference type="PANTHER" id="PTHR48083">
    <property type="entry name" value="MEDIUM-CHAIN SPECIFIC ACYL-COA DEHYDROGENASE, MITOCHONDRIAL-RELATED"/>
    <property type="match status" value="1"/>
</dbReference>
<evidence type="ECO:0000256" key="9">
    <source>
        <dbReference type="ARBA" id="ARBA00042660"/>
    </source>
</evidence>
<dbReference type="Proteomes" id="UP000325122">
    <property type="component" value="Unassembled WGS sequence"/>
</dbReference>
<evidence type="ECO:0000256" key="6">
    <source>
        <dbReference type="ARBA" id="ARBA00023002"/>
    </source>
</evidence>
<dbReference type="SUPFAM" id="SSF56645">
    <property type="entry name" value="Acyl-CoA dehydrogenase NM domain-like"/>
    <property type="match status" value="1"/>
</dbReference>
<evidence type="ECO:0000256" key="7">
    <source>
        <dbReference type="ARBA" id="ARBA00037085"/>
    </source>
</evidence>
<dbReference type="Pfam" id="PF02771">
    <property type="entry name" value="Acyl-CoA_dh_N"/>
    <property type="match status" value="1"/>
</dbReference>
<comment type="function">
    <text evidence="7">Catalyzes the dehydrogenation at the alpha-beta position of ACP-bound acyl chains. This results in the introduction of a double bond in the lipidic chain, which is further transferred to the epsilon-amino group of lysine residue in the mycobactin core by MbtK.</text>
</comment>
<feature type="domain" description="Acyl-CoA dehydrogenase/oxidase N-terminal" evidence="13">
    <location>
        <begin position="17"/>
        <end position="127"/>
    </location>
</feature>
<evidence type="ECO:0000256" key="4">
    <source>
        <dbReference type="ARBA" id="ARBA00022630"/>
    </source>
</evidence>
<evidence type="ECO:0000259" key="13">
    <source>
        <dbReference type="Pfam" id="PF02771"/>
    </source>
</evidence>
<evidence type="ECO:0000256" key="10">
    <source>
        <dbReference type="RuleBase" id="RU362125"/>
    </source>
</evidence>
<evidence type="ECO:0000259" key="12">
    <source>
        <dbReference type="Pfam" id="PF02770"/>
    </source>
</evidence>
<dbReference type="InterPro" id="IPR036250">
    <property type="entry name" value="AcylCo_DH-like_C"/>
</dbReference>
<dbReference type="InterPro" id="IPR006089">
    <property type="entry name" value="Acyl-CoA_DH_CS"/>
</dbReference>
<dbReference type="Gene3D" id="1.20.140.10">
    <property type="entry name" value="Butyryl-CoA Dehydrogenase, subunit A, domain 3"/>
    <property type="match status" value="1"/>
</dbReference>
<dbReference type="Pfam" id="PF00441">
    <property type="entry name" value="Acyl-CoA_dh_1"/>
    <property type="match status" value="1"/>
</dbReference>
<dbReference type="InterPro" id="IPR013786">
    <property type="entry name" value="AcylCoA_DH/ox_N"/>
</dbReference>
<dbReference type="Pfam" id="PF02770">
    <property type="entry name" value="Acyl-CoA_dh_M"/>
    <property type="match status" value="1"/>
</dbReference>
<dbReference type="RefSeq" id="WP_150022044.1">
    <property type="nucleotide sequence ID" value="NZ_VWOJ01000001.1"/>
</dbReference>
<dbReference type="AlphaFoldDB" id="A0A5M6ZJM9"/>
<dbReference type="GO" id="GO:0050660">
    <property type="term" value="F:flavin adenine dinucleotide binding"/>
    <property type="evidence" value="ECO:0007669"/>
    <property type="project" value="InterPro"/>
</dbReference>